<reference evidence="1 2" key="1">
    <citation type="submission" date="2014-04" db="EMBL/GenBank/DDBJ databases">
        <title>Vibrio metecus sp. nov., a close relative of Vibrio cholerae isolated from coastal brackish ponds and clinical specimens.</title>
        <authorList>
            <person name="Kirchberger P.C."/>
            <person name="Turnsek M."/>
            <person name="Hunt D.E."/>
            <person name="Haley B.J."/>
            <person name="Colwell R."/>
            <person name="Polz M.F."/>
            <person name="Tarr C.L."/>
            <person name="Boucher Y."/>
        </authorList>
    </citation>
    <scope>NUCLEOTIDE SEQUENCE [LARGE SCALE GENOMIC DNA]</scope>
    <source>
        <strain evidence="2">PPCK-2014</strain>
    </source>
</reference>
<dbReference type="Proteomes" id="UP000027331">
    <property type="component" value="Unassembled WGS sequence"/>
</dbReference>
<evidence type="ECO:0000313" key="2">
    <source>
        <dbReference type="Proteomes" id="UP000027331"/>
    </source>
</evidence>
<proteinExistence type="predicted"/>
<gene>
    <name evidence="1" type="ORF">DP83_11785</name>
</gene>
<name>A0ABR4RTN8_VIBMT</name>
<accession>A0ABR4RTN8</accession>
<dbReference type="EMBL" id="JJMN01000072">
    <property type="protein sequence ID" value="KDO13042.1"/>
    <property type="molecule type" value="Genomic_DNA"/>
</dbReference>
<comment type="caution">
    <text evidence="1">The sequence shown here is derived from an EMBL/GenBank/DDBJ whole genome shotgun (WGS) entry which is preliminary data.</text>
</comment>
<keyword evidence="2" id="KW-1185">Reference proteome</keyword>
<organism evidence="1 2">
    <name type="scientific">Vibrio metoecus</name>
    <dbReference type="NCBI Taxonomy" id="1481663"/>
    <lineage>
        <taxon>Bacteria</taxon>
        <taxon>Pseudomonadati</taxon>
        <taxon>Pseudomonadota</taxon>
        <taxon>Gammaproteobacteria</taxon>
        <taxon>Vibrionales</taxon>
        <taxon>Vibrionaceae</taxon>
        <taxon>Vibrio</taxon>
    </lineage>
</organism>
<sequence>MNQRQNQFLHYLGNTLSELEYRLNEILTLCNRSTEQYRNGNSELKGQELNFAFSAFSGQLQTIKDVLPVISGNEISWAMLGEVKHAKFIKGCRNAITHDGQQVINMWIEGKYYVACDFYRVTSKGGEIIIAPSEDIATICIEFTLGLIDLVKQCLDSLVYDLSESQPLYDVRFYDAAIRHPAIGDSVRKMYVDADKSNLEQPVDLTTELNSKIDKLRLICTSILT</sequence>
<evidence type="ECO:0000313" key="1">
    <source>
        <dbReference type="EMBL" id="KDO13042.1"/>
    </source>
</evidence>
<protein>
    <submittedName>
        <fullName evidence="1">Uncharacterized protein</fullName>
    </submittedName>
</protein>